<reference evidence="2" key="1">
    <citation type="submission" date="2019-11" db="EMBL/GenBank/DDBJ databases">
        <authorList>
            <person name="Feng L."/>
        </authorList>
    </citation>
    <scope>NUCLEOTIDE SEQUENCE</scope>
    <source>
        <strain evidence="2">PmerdaeLFYP103</strain>
    </source>
</reference>
<dbReference type="AlphaFoldDB" id="A0A6N2ZRE6"/>
<name>A0A6N2ZRE6_9BACT</name>
<gene>
    <name evidence="1" type="ORF">CE91St3_39840</name>
    <name evidence="2" type="ORF">PMLFYP103_00657</name>
</gene>
<proteinExistence type="predicted"/>
<reference evidence="1" key="2">
    <citation type="submission" date="2022-01" db="EMBL/GenBank/DDBJ databases">
        <title>Novel bile acid biosynthetic pathways are enriched in the microbiome of centenarians.</title>
        <authorList>
            <person name="Sato Y."/>
            <person name="Atarashi K."/>
            <person name="Plichta R.D."/>
            <person name="Arai Y."/>
            <person name="Sasajima S."/>
            <person name="Kearney M.S."/>
            <person name="Suda W."/>
            <person name="Takeshita K."/>
            <person name="Sasaki T."/>
            <person name="Okamoto S."/>
            <person name="Skelly N.A."/>
            <person name="Okamura Y."/>
            <person name="Vlamakis H."/>
            <person name="Li Y."/>
            <person name="Tanoue T."/>
            <person name="Takei H."/>
            <person name="Nittono H."/>
            <person name="Narushima S."/>
            <person name="Irie J."/>
            <person name="Itoh H."/>
            <person name="Moriya K."/>
            <person name="Sugiura Y."/>
            <person name="Suematsu M."/>
            <person name="Moritoki N."/>
            <person name="Shibata S."/>
            <person name="Littman R.D."/>
            <person name="Fischbach A.M."/>
            <person name="Uwamino Y."/>
            <person name="Inoue T."/>
            <person name="Honda A."/>
            <person name="Hattori M."/>
            <person name="Murai T."/>
            <person name="Xavier J.R."/>
            <person name="Hirose N."/>
            <person name="Honda K."/>
        </authorList>
    </citation>
    <scope>NUCLEOTIDE SEQUENCE</scope>
    <source>
        <strain evidence="1">CE91-St3</strain>
    </source>
</reference>
<protein>
    <submittedName>
        <fullName evidence="2">Uncharacterized protein</fullName>
    </submittedName>
</protein>
<dbReference type="GeneID" id="49205548"/>
<dbReference type="EMBL" id="CACRUV010000010">
    <property type="protein sequence ID" value="VYT82009.1"/>
    <property type="molecule type" value="Genomic_DNA"/>
</dbReference>
<dbReference type="EMBL" id="BQNZ01000005">
    <property type="protein sequence ID" value="GKH74121.1"/>
    <property type="molecule type" value="Genomic_DNA"/>
</dbReference>
<evidence type="ECO:0000313" key="1">
    <source>
        <dbReference type="EMBL" id="GKH74121.1"/>
    </source>
</evidence>
<dbReference type="RefSeq" id="WP_005637332.1">
    <property type="nucleotide sequence ID" value="NZ_BAABYG010000001.1"/>
</dbReference>
<evidence type="ECO:0000313" key="2">
    <source>
        <dbReference type="EMBL" id="VYT82009.1"/>
    </source>
</evidence>
<sequence>MDTKDLLNDSSIHHGRNLVCLMNRKGFKVEDLEKALQLSQKQVEELTEMKKEAGE</sequence>
<accession>A0A6N2ZRE6</accession>
<organism evidence="2">
    <name type="scientific">Parabacteroides merdae</name>
    <dbReference type="NCBI Taxonomy" id="46503"/>
    <lineage>
        <taxon>Bacteria</taxon>
        <taxon>Pseudomonadati</taxon>
        <taxon>Bacteroidota</taxon>
        <taxon>Bacteroidia</taxon>
        <taxon>Bacteroidales</taxon>
        <taxon>Tannerellaceae</taxon>
        <taxon>Parabacteroides</taxon>
    </lineage>
</organism>
<dbReference type="Proteomes" id="UP001055114">
    <property type="component" value="Unassembled WGS sequence"/>
</dbReference>